<accession>A0A6J5E7R4</accession>
<sequence length="51" mass="5521">MPPTDSTAKNAKPADKPYKLTDGGGMYLLMQPDGAKYWRRPANAGTMHGRG</sequence>
<feature type="region of interest" description="Disordered" evidence="1">
    <location>
        <begin position="1"/>
        <end position="24"/>
    </location>
</feature>
<proteinExistence type="predicted"/>
<evidence type="ECO:0000259" key="2">
    <source>
        <dbReference type="Pfam" id="PF13356"/>
    </source>
</evidence>
<dbReference type="InterPro" id="IPR038488">
    <property type="entry name" value="Integrase_DNA-bd_sf"/>
</dbReference>
<dbReference type="EMBL" id="CABVQD010000019">
    <property type="protein sequence ID" value="VWC02604.1"/>
    <property type="molecule type" value="Genomic_DNA"/>
</dbReference>
<name>A0A6J5E7R4_9BURK</name>
<dbReference type="InterPro" id="IPR025166">
    <property type="entry name" value="Integrase_DNA_bind_dom"/>
</dbReference>
<dbReference type="Gene3D" id="3.30.160.390">
    <property type="entry name" value="Integrase, DNA-binding domain"/>
    <property type="match status" value="1"/>
</dbReference>
<keyword evidence="4" id="KW-1185">Reference proteome</keyword>
<evidence type="ECO:0000313" key="3">
    <source>
        <dbReference type="EMBL" id="VWC02604.1"/>
    </source>
</evidence>
<dbReference type="Proteomes" id="UP000494330">
    <property type="component" value="Unassembled WGS sequence"/>
</dbReference>
<protein>
    <submittedName>
        <fullName evidence="3">Integrase</fullName>
    </submittedName>
</protein>
<feature type="domain" description="Integrase DNA-binding" evidence="2">
    <location>
        <begin position="4"/>
        <end position="41"/>
    </location>
</feature>
<evidence type="ECO:0000256" key="1">
    <source>
        <dbReference type="SAM" id="MobiDB-lite"/>
    </source>
</evidence>
<evidence type="ECO:0000313" key="4">
    <source>
        <dbReference type="Proteomes" id="UP000494330"/>
    </source>
</evidence>
<dbReference type="Pfam" id="PF13356">
    <property type="entry name" value="Arm-DNA-bind_3"/>
    <property type="match status" value="1"/>
</dbReference>
<organism evidence="3 4">
    <name type="scientific">Burkholderia paludis</name>
    <dbReference type="NCBI Taxonomy" id="1506587"/>
    <lineage>
        <taxon>Bacteria</taxon>
        <taxon>Pseudomonadati</taxon>
        <taxon>Pseudomonadota</taxon>
        <taxon>Betaproteobacteria</taxon>
        <taxon>Burkholderiales</taxon>
        <taxon>Burkholderiaceae</taxon>
        <taxon>Burkholderia</taxon>
        <taxon>Burkholderia cepacia complex</taxon>
    </lineage>
</organism>
<reference evidence="3 4" key="1">
    <citation type="submission" date="2019-09" db="EMBL/GenBank/DDBJ databases">
        <authorList>
            <person name="Depoorter E."/>
        </authorList>
    </citation>
    <scope>NUCLEOTIDE SEQUENCE [LARGE SCALE GENOMIC DNA]</scope>
    <source>
        <strain evidence="3">LMG 30113</strain>
    </source>
</reference>
<gene>
    <name evidence="3" type="ORF">BPA30113_04815</name>
</gene>
<dbReference type="AlphaFoldDB" id="A0A6J5E7R4"/>